<comment type="cofactor">
    <cofactor evidence="1">
        <name>pyridoxal 5'-phosphate</name>
        <dbReference type="ChEBI" id="CHEBI:597326"/>
    </cofactor>
</comment>
<dbReference type="Pfam" id="PF00155">
    <property type="entry name" value="Aminotran_1_2"/>
    <property type="match status" value="1"/>
</dbReference>
<dbReference type="HOGENOM" id="CLU_017584_3_1_0"/>
<dbReference type="KEGG" id="caci:CLOAM0138"/>
<feature type="domain" description="Aminotransferase class I/classII large" evidence="5">
    <location>
        <begin position="58"/>
        <end position="382"/>
    </location>
</feature>
<dbReference type="AlphaFoldDB" id="B0VIY8"/>
<name>B0VIY8_CLOAI</name>
<keyword evidence="7" id="KW-1185">Reference proteome</keyword>
<dbReference type="SUPFAM" id="SSF53383">
    <property type="entry name" value="PLP-dependent transferases"/>
    <property type="match status" value="1"/>
</dbReference>
<keyword evidence="2 6" id="KW-0032">Aminotransferase</keyword>
<dbReference type="RefSeq" id="WP_015423909.1">
    <property type="nucleotide sequence ID" value="NC_020449.1"/>
</dbReference>
<evidence type="ECO:0000313" key="7">
    <source>
        <dbReference type="Proteomes" id="UP000002019"/>
    </source>
</evidence>
<reference evidence="6 7" key="1">
    <citation type="journal article" date="2008" name="J. Bacteriol.">
        <title>'Candidatus Cloacamonas acidaminovorans': genome sequence reconstruction provides a first glimpse of a new bacterial division.</title>
        <authorList>
            <person name="Pelletier E."/>
            <person name="Kreimeyer A."/>
            <person name="Bocs S."/>
            <person name="Rouy Z."/>
            <person name="Gyapay G."/>
            <person name="Chouari R."/>
            <person name="Riviere D."/>
            <person name="Ganesan A."/>
            <person name="Daegelen P."/>
            <person name="Sghir A."/>
            <person name="Cohen G.N."/>
            <person name="Medigue C."/>
            <person name="Weissenbach J."/>
            <person name="Le Paslier D."/>
        </authorList>
    </citation>
    <scope>NUCLEOTIDE SEQUENCE [LARGE SCALE GENOMIC DNA]</scope>
    <source>
        <strain evidence="7">Evry</strain>
    </source>
</reference>
<dbReference type="InterPro" id="IPR015421">
    <property type="entry name" value="PyrdxlP-dep_Trfase_major"/>
</dbReference>
<evidence type="ECO:0000256" key="1">
    <source>
        <dbReference type="ARBA" id="ARBA00001933"/>
    </source>
</evidence>
<evidence type="ECO:0000256" key="3">
    <source>
        <dbReference type="ARBA" id="ARBA00022679"/>
    </source>
</evidence>
<dbReference type="GO" id="GO:0008483">
    <property type="term" value="F:transaminase activity"/>
    <property type="evidence" value="ECO:0007669"/>
    <property type="project" value="UniProtKB-KW"/>
</dbReference>
<dbReference type="Gene3D" id="3.90.1150.10">
    <property type="entry name" value="Aspartate Aminotransferase, domain 1"/>
    <property type="match status" value="1"/>
</dbReference>
<evidence type="ECO:0000313" key="6">
    <source>
        <dbReference type="EMBL" id="CAO80048.1"/>
    </source>
</evidence>
<dbReference type="InterPro" id="IPR015424">
    <property type="entry name" value="PyrdxlP-dep_Trfase"/>
</dbReference>
<dbReference type="EC" id="2.6.1.-" evidence="6"/>
<proteinExistence type="predicted"/>
<organism evidence="6 7">
    <name type="scientific">Cloacimonas acidaminovorans (strain Evry)</name>
    <dbReference type="NCBI Taxonomy" id="459349"/>
    <lineage>
        <taxon>Bacteria</taxon>
        <taxon>Pseudomonadati</taxon>
        <taxon>Candidatus Cloacimonadota</taxon>
        <taxon>Candidatus Cloacimonadia</taxon>
        <taxon>Candidatus Cloacimonadales</taxon>
        <taxon>Candidatus Cloacimonadaceae</taxon>
        <taxon>Candidatus Cloacimonas</taxon>
    </lineage>
</organism>
<dbReference type="InterPro" id="IPR004839">
    <property type="entry name" value="Aminotransferase_I/II_large"/>
</dbReference>
<dbReference type="Gene3D" id="3.40.640.10">
    <property type="entry name" value="Type I PLP-dependent aspartate aminotransferase-like (Major domain)"/>
    <property type="match status" value="1"/>
</dbReference>
<dbReference type="OrthoDB" id="9809616at2"/>
<dbReference type="PANTHER" id="PTHR42885">
    <property type="entry name" value="HISTIDINOL-PHOSPHATE AMINOTRANSFERASE-RELATED"/>
    <property type="match status" value="1"/>
</dbReference>
<dbReference type="GO" id="GO:0030170">
    <property type="term" value="F:pyridoxal phosphate binding"/>
    <property type="evidence" value="ECO:0007669"/>
    <property type="project" value="InterPro"/>
</dbReference>
<dbReference type="EMBL" id="CU466930">
    <property type="protein sequence ID" value="CAO80048.1"/>
    <property type="molecule type" value="Genomic_DNA"/>
</dbReference>
<dbReference type="CDD" id="cd00609">
    <property type="entry name" value="AAT_like"/>
    <property type="match status" value="1"/>
</dbReference>
<dbReference type="Proteomes" id="UP000002019">
    <property type="component" value="Chromosome"/>
</dbReference>
<gene>
    <name evidence="6" type="ordered locus">CLOAM0138</name>
</gene>
<keyword evidence="4" id="KW-0663">Pyridoxal phosphate</keyword>
<keyword evidence="3 6" id="KW-0808">Transferase</keyword>
<dbReference type="eggNOG" id="COG0079">
    <property type="taxonomic scope" value="Bacteria"/>
</dbReference>
<dbReference type="PANTHER" id="PTHR42885:SF2">
    <property type="entry name" value="HISTIDINOL-PHOSPHATE AMINOTRANSFERASE"/>
    <property type="match status" value="1"/>
</dbReference>
<sequence>MITALSMWKQDKNDTFAFPRFQLIILIEGERIMSYFRSDLKDKKPSKISVPVKKRMMCLNESCLNPYQAIKQQFLAKMEEIELNRYLSPVTEKLHLSLISYIGNSLTKENVLWGNGADDILYHIFLAVRENDQSFAVSLAPSYFDYKTFSAMVGLKMLFLDLDEDFSFSPEKYLELASHPDCKLAILCNPNNPTGNLFPDCQLLQIIKALPDKLVLVDETYFEFSGKTLAGSLLQYPNLILVRSFSKAFSSAGLRFGYAISSAENIYELSKVLTTFHTSILNQAFALTILENQDIFKTQVQQTIQLREELFATLQTIEEIKVYPSATNFLTFSLAERTPEFFNHLLANDIAVRDVGSHPRLQNCLRVTISCREDVETFVNALKHFLR</sequence>
<evidence type="ECO:0000259" key="5">
    <source>
        <dbReference type="Pfam" id="PF00155"/>
    </source>
</evidence>
<evidence type="ECO:0000256" key="2">
    <source>
        <dbReference type="ARBA" id="ARBA00022576"/>
    </source>
</evidence>
<protein>
    <submittedName>
        <fullName evidence="6">Aromatic amino acid aminotransferase</fullName>
        <ecNumber evidence="6">2.6.1.-</ecNumber>
    </submittedName>
</protein>
<dbReference type="STRING" id="459349.CLOAM0138"/>
<evidence type="ECO:0000256" key="4">
    <source>
        <dbReference type="ARBA" id="ARBA00022898"/>
    </source>
</evidence>
<dbReference type="InterPro" id="IPR015422">
    <property type="entry name" value="PyrdxlP-dep_Trfase_small"/>
</dbReference>
<accession>B0VIY8</accession>